<proteinExistence type="inferred from homology"/>
<dbReference type="InterPro" id="IPR011060">
    <property type="entry name" value="RibuloseP-bd_barrel"/>
</dbReference>
<comment type="similarity">
    <text evidence="4 9 10">Belongs to the HisA/HisF family.</text>
</comment>
<evidence type="ECO:0000256" key="8">
    <source>
        <dbReference type="ARBA" id="ARBA00023235"/>
    </source>
</evidence>
<dbReference type="GO" id="GO:0005737">
    <property type="term" value="C:cytoplasm"/>
    <property type="evidence" value="ECO:0007669"/>
    <property type="project" value="UniProtKB-SubCell"/>
</dbReference>
<dbReference type="AlphaFoldDB" id="K6FF72"/>
<evidence type="ECO:0000313" key="13">
    <source>
        <dbReference type="Proteomes" id="UP000010310"/>
    </source>
</evidence>
<dbReference type="InterPro" id="IPR044524">
    <property type="entry name" value="Isoase_HisA-like"/>
</dbReference>
<keyword evidence="6 9" id="KW-0028">Amino-acid biosynthesis</keyword>
<dbReference type="GO" id="GO:0003949">
    <property type="term" value="F:1-(5-phosphoribosyl)-5-[(5-phosphoribosylamino)methylideneamino]imidazole-4-carboxamide isomerase activity"/>
    <property type="evidence" value="ECO:0007669"/>
    <property type="project" value="UniProtKB-UniRule"/>
</dbReference>
<dbReference type="STRING" id="1208365.B273_0168"/>
<dbReference type="PANTHER" id="PTHR43090:SF2">
    <property type="entry name" value="1-(5-PHOSPHORIBOSYL)-5-[(5-PHOSPHORIBOSYLAMINO)METHYLIDENEAMINO] IMIDAZOLE-4-CARBOXAMIDE ISOMERASE"/>
    <property type="match status" value="1"/>
</dbReference>
<accession>K6FF72</accession>
<name>K6FF72_9GAMM</name>
<comment type="caution">
    <text evidence="12">The sequence shown here is derived from an EMBL/GenBank/DDBJ whole genome shotgun (WGS) entry which is preliminary data.</text>
</comment>
<protein>
    <recommendedName>
        <fullName evidence="9 11">1-(5-phosphoribosyl)-5-[(5-phosphoribosylamino)methylideneamino] imidazole-4-carboxamide isomerase</fullName>
        <ecNumber evidence="9 11">5.3.1.16</ecNumber>
    </recommendedName>
    <alternativeName>
        <fullName evidence="9">Phosphoribosylformimino-5-aminoimidazole carboxamide ribotide isomerase</fullName>
    </alternativeName>
</protein>
<dbReference type="EC" id="5.3.1.16" evidence="9 11"/>
<keyword evidence="7 9" id="KW-0368">Histidine biosynthesis</keyword>
<dbReference type="InterPro" id="IPR006062">
    <property type="entry name" value="His_biosynth"/>
</dbReference>
<dbReference type="GO" id="GO:0000105">
    <property type="term" value="P:L-histidine biosynthetic process"/>
    <property type="evidence" value="ECO:0007669"/>
    <property type="project" value="UniProtKB-UniRule"/>
</dbReference>
<gene>
    <name evidence="9 12" type="primary">hisA</name>
    <name evidence="12" type="ORF">B273_0168</name>
</gene>
<keyword evidence="13" id="KW-1185">Reference proteome</keyword>
<evidence type="ECO:0000256" key="6">
    <source>
        <dbReference type="ARBA" id="ARBA00022605"/>
    </source>
</evidence>
<evidence type="ECO:0000313" key="12">
    <source>
        <dbReference type="EMBL" id="EKO37257.1"/>
    </source>
</evidence>
<dbReference type="FunFam" id="3.20.20.70:FF:000009">
    <property type="entry name" value="1-(5-phosphoribosyl)-5-[(5-phosphoribosylamino)methylideneamino] imidazole-4-carboxamide isomerase"/>
    <property type="match status" value="1"/>
</dbReference>
<evidence type="ECO:0000256" key="2">
    <source>
        <dbReference type="ARBA" id="ARBA00004496"/>
    </source>
</evidence>
<evidence type="ECO:0000256" key="3">
    <source>
        <dbReference type="ARBA" id="ARBA00005133"/>
    </source>
</evidence>
<dbReference type="InterPro" id="IPR006063">
    <property type="entry name" value="HisA_bact_arch"/>
</dbReference>
<dbReference type="EMBL" id="AMWX01000001">
    <property type="protein sequence ID" value="EKO37257.1"/>
    <property type="molecule type" value="Genomic_DNA"/>
</dbReference>
<comment type="subcellular location">
    <subcellularLocation>
        <location evidence="2 9 11">Cytoplasm</location>
    </subcellularLocation>
</comment>
<evidence type="ECO:0000256" key="5">
    <source>
        <dbReference type="ARBA" id="ARBA00022490"/>
    </source>
</evidence>
<sequence length="239" mass="27063">MRIFPAIDLKNGNCVRLLKGNFNDVTEYNRNPVNQALEFSDHGLNYLHIVDLDGAQTGNQKNINSVKRIIELKNIKIQFGGGIRTIDQIDELLNIGIERVIIGTALFKDNFYERLVKNFDRSQIVLALDFKIIDDHPFICTHGWQNVSEVNLYDFLSSECYFQNILATDISLDGAMNGPSIHTYKYICDNFKSLNLIASGGIKSISDIKTLKELGINESIVGKAIYEKNILLEELVYVN</sequence>
<evidence type="ECO:0000256" key="10">
    <source>
        <dbReference type="RuleBase" id="RU003657"/>
    </source>
</evidence>
<keyword evidence="8 9" id="KW-0413">Isomerase</keyword>
<comment type="pathway">
    <text evidence="3 9 11">Amino-acid biosynthesis; L-histidine biosynthesis; L-histidine from 5-phospho-alpha-D-ribose 1-diphosphate: step 4/9.</text>
</comment>
<dbReference type="PATRIC" id="fig|1208365.4.peg.172"/>
<evidence type="ECO:0000256" key="9">
    <source>
        <dbReference type="HAMAP-Rule" id="MF_01014"/>
    </source>
</evidence>
<dbReference type="InterPro" id="IPR023016">
    <property type="entry name" value="HisA/PriA"/>
</dbReference>
<dbReference type="PANTHER" id="PTHR43090">
    <property type="entry name" value="1-(5-PHOSPHORIBOSYL)-5-[(5-PHOSPHORIBOSYLAMINO)METHYLIDENEAMINO] IMIDAZOLE-4-CARBOXAMIDE ISOMERASE"/>
    <property type="match status" value="1"/>
</dbReference>
<evidence type="ECO:0000256" key="1">
    <source>
        <dbReference type="ARBA" id="ARBA00000901"/>
    </source>
</evidence>
<dbReference type="CDD" id="cd04732">
    <property type="entry name" value="HisA"/>
    <property type="match status" value="1"/>
</dbReference>
<dbReference type="SUPFAM" id="SSF51366">
    <property type="entry name" value="Ribulose-phoshate binding barrel"/>
    <property type="match status" value="1"/>
</dbReference>
<dbReference type="UniPathway" id="UPA00031">
    <property type="reaction ID" value="UER00009"/>
</dbReference>
<dbReference type="Proteomes" id="UP000010310">
    <property type="component" value="Unassembled WGS sequence"/>
</dbReference>
<dbReference type="NCBIfam" id="TIGR00007">
    <property type="entry name" value="1-(5-phosphoribosyl)-5-[(5-phosphoribosylamino)methylideneamino]imidazole-4-carboxamide isomerase"/>
    <property type="match status" value="1"/>
</dbReference>
<feature type="active site" description="Proton donor" evidence="9">
    <location>
        <position position="129"/>
    </location>
</feature>
<evidence type="ECO:0000256" key="11">
    <source>
        <dbReference type="RuleBase" id="RU003658"/>
    </source>
</evidence>
<evidence type="ECO:0000256" key="7">
    <source>
        <dbReference type="ARBA" id="ARBA00023102"/>
    </source>
</evidence>
<feature type="active site" description="Proton acceptor" evidence="9">
    <location>
        <position position="8"/>
    </location>
</feature>
<dbReference type="InterPro" id="IPR013785">
    <property type="entry name" value="Aldolase_TIM"/>
</dbReference>
<dbReference type="Pfam" id="PF00977">
    <property type="entry name" value="His_biosynth"/>
    <property type="match status" value="1"/>
</dbReference>
<comment type="catalytic activity">
    <reaction evidence="1 9 11">
        <text>1-(5-phospho-beta-D-ribosyl)-5-[(5-phospho-beta-D-ribosylamino)methylideneamino]imidazole-4-carboxamide = 5-[(5-phospho-1-deoxy-D-ribulos-1-ylimino)methylamino]-1-(5-phospho-beta-D-ribosyl)imidazole-4-carboxamide</text>
        <dbReference type="Rhea" id="RHEA:15469"/>
        <dbReference type="ChEBI" id="CHEBI:58435"/>
        <dbReference type="ChEBI" id="CHEBI:58525"/>
        <dbReference type="EC" id="5.3.1.16"/>
    </reaction>
</comment>
<dbReference type="GO" id="GO:0000162">
    <property type="term" value="P:L-tryptophan biosynthetic process"/>
    <property type="evidence" value="ECO:0007669"/>
    <property type="project" value="TreeGrafter"/>
</dbReference>
<dbReference type="Gene3D" id="3.20.20.70">
    <property type="entry name" value="Aldolase class I"/>
    <property type="match status" value="1"/>
</dbReference>
<dbReference type="HAMAP" id="MF_01014">
    <property type="entry name" value="HisA"/>
    <property type="match status" value="1"/>
</dbReference>
<evidence type="ECO:0000256" key="4">
    <source>
        <dbReference type="ARBA" id="ARBA00009667"/>
    </source>
</evidence>
<organism evidence="12 13">
    <name type="scientific">SAR86 cluster bacterium SAR86E</name>
    <dbReference type="NCBI Taxonomy" id="1208365"/>
    <lineage>
        <taxon>Bacteria</taxon>
        <taxon>Pseudomonadati</taxon>
        <taxon>Pseudomonadota</taxon>
        <taxon>Gammaproteobacteria</taxon>
        <taxon>SAR86 cluster</taxon>
    </lineage>
</organism>
<keyword evidence="5 9" id="KW-0963">Cytoplasm</keyword>
<reference evidence="12 13" key="1">
    <citation type="submission" date="2012-09" db="EMBL/GenBank/DDBJ databases">
        <authorList>
            <person name="Dupont C.L."/>
            <person name="Rusch D.B."/>
            <person name="Lombardo M.-J."/>
            <person name="Novotny M."/>
            <person name="Yee-Greenbaum J."/>
            <person name="Laskin R."/>
        </authorList>
    </citation>
    <scope>NUCLEOTIDE SEQUENCE [LARGE SCALE GENOMIC DNA]</scope>
    <source>
        <strain evidence="12">SAR86E</strain>
    </source>
</reference>